<comment type="subcellular location">
    <subcellularLocation>
        <location evidence="1">Membrane</location>
        <topology evidence="1">Multi-pass membrane protein</topology>
    </subcellularLocation>
</comment>
<dbReference type="OrthoDB" id="8757663at2759"/>
<reference evidence="11" key="2">
    <citation type="submission" date="2025-05" db="UniProtKB">
        <authorList>
            <consortium name="Ensembl"/>
        </authorList>
    </citation>
    <scope>IDENTIFICATION</scope>
</reference>
<comment type="similarity">
    <text evidence="6">Belongs to the MAL family.</text>
</comment>
<dbReference type="InterPro" id="IPR008253">
    <property type="entry name" value="Marvel"/>
</dbReference>
<dbReference type="PANTHER" id="PTHR17068">
    <property type="entry name" value="MYELOID-ASSOCIATED DIFFERENTIATION MARKER MYADM FAMILY MEMBER"/>
    <property type="match status" value="1"/>
</dbReference>
<evidence type="ECO:0000313" key="11">
    <source>
        <dbReference type="Ensembl" id="ENSFHEP00000003766.1"/>
    </source>
</evidence>
<evidence type="ECO:0000256" key="5">
    <source>
        <dbReference type="ARBA" id="ARBA00023136"/>
    </source>
</evidence>
<proteinExistence type="inferred from homology"/>
<evidence type="ECO:0000313" key="12">
    <source>
        <dbReference type="Proteomes" id="UP000265000"/>
    </source>
</evidence>
<feature type="transmembrane region" description="Helical" evidence="8">
    <location>
        <begin position="41"/>
        <end position="63"/>
    </location>
</feature>
<dbReference type="InterPro" id="IPR047123">
    <property type="entry name" value="MYADM-like"/>
</dbReference>
<feature type="transmembrane region" description="Helical" evidence="8">
    <location>
        <begin position="264"/>
        <end position="284"/>
    </location>
</feature>
<dbReference type="GeneTree" id="ENSGT00950000182933"/>
<name>A0A146QMQ5_FUNHE</name>
<evidence type="ECO:0000259" key="9">
    <source>
        <dbReference type="PROSITE" id="PS51225"/>
    </source>
</evidence>
<feature type="domain" description="MARVEL" evidence="9">
    <location>
        <begin position="143"/>
        <end position="290"/>
    </location>
</feature>
<evidence type="ECO:0000256" key="6">
    <source>
        <dbReference type="ARBA" id="ARBA00034721"/>
    </source>
</evidence>
<feature type="transmembrane region" description="Helical" evidence="8">
    <location>
        <begin position="12"/>
        <end position="29"/>
    </location>
</feature>
<evidence type="ECO:0000256" key="4">
    <source>
        <dbReference type="ARBA" id="ARBA00022989"/>
    </source>
</evidence>
<evidence type="ECO:0000256" key="7">
    <source>
        <dbReference type="PROSITE-ProRule" id="PRU00581"/>
    </source>
</evidence>
<feature type="transmembrane region" description="Helical" evidence="8">
    <location>
        <begin position="140"/>
        <end position="166"/>
    </location>
</feature>
<evidence type="ECO:0000256" key="8">
    <source>
        <dbReference type="SAM" id="Phobius"/>
    </source>
</evidence>
<evidence type="ECO:0000256" key="1">
    <source>
        <dbReference type="ARBA" id="ARBA00004141"/>
    </source>
</evidence>
<dbReference type="EMBL" id="GCES01143579">
    <property type="protein sequence ID" value="JAQ42743.1"/>
    <property type="molecule type" value="Transcribed_RNA"/>
</dbReference>
<keyword evidence="4 8" id="KW-1133">Transmembrane helix</keyword>
<accession>A0A146QMQ5</accession>
<keyword evidence="5 7" id="KW-0472">Membrane</keyword>
<evidence type="ECO:0000313" key="10">
    <source>
        <dbReference type="EMBL" id="JAQ57333.1"/>
    </source>
</evidence>
<dbReference type="EMBL" id="GCES01128989">
    <property type="protein sequence ID" value="JAQ57333.1"/>
    <property type="molecule type" value="Transcribed_RNA"/>
</dbReference>
<dbReference type="PROSITE" id="PS51225">
    <property type="entry name" value="MARVEL"/>
    <property type="match status" value="2"/>
</dbReference>
<feature type="transmembrane region" description="Helical" evidence="8">
    <location>
        <begin position="75"/>
        <end position="99"/>
    </location>
</feature>
<feature type="transmembrane region" description="Helical" evidence="8">
    <location>
        <begin position="111"/>
        <end position="128"/>
    </location>
</feature>
<sequence length="293" mass="32150">MPIVLKTSPLLWTRLAALAFTCVAFSIAVHGARVTHGTGDFCIFCWAFSFAGTLIVILVELFNLQTKAPVSWKNFPITFACYAALLCLSASIIFPLYFLKGSTGQSEIRDFRIVSTVFSCLATIAYITEVSLTKARPGEVAGYMATAPGLLKVVETFVACIIFVLISEPVLYDRHDSVKYCMSVYCICFIISAVIILLCIGEWTGCLPFPFARFLSGYALLAVVLYLSATIIWPVFNFDPKHGGQKQRPYSCSSTMGLCSWDKAMGVAILTGVNFVLYLADLIYSSRLVFVSA</sequence>
<dbReference type="PANTHER" id="PTHR17068:SF3">
    <property type="entry name" value="MYELOID-ASSOCIATED DIFFERENTIATION MARKER"/>
    <property type="match status" value="1"/>
</dbReference>
<protein>
    <submittedName>
        <fullName evidence="11">Myeloid associated differentiation marker</fullName>
    </submittedName>
    <submittedName>
        <fullName evidence="10">Myeloid-associated differentiation marker 2-like protein</fullName>
    </submittedName>
</protein>
<feature type="domain" description="MARVEL" evidence="9">
    <location>
        <begin position="5"/>
        <end position="138"/>
    </location>
</feature>
<evidence type="ECO:0000256" key="2">
    <source>
        <dbReference type="ARBA" id="ARBA00022692"/>
    </source>
</evidence>
<evidence type="ECO:0000256" key="3">
    <source>
        <dbReference type="ARBA" id="ARBA00022737"/>
    </source>
</evidence>
<feature type="transmembrane region" description="Helical" evidence="8">
    <location>
        <begin position="178"/>
        <end position="203"/>
    </location>
</feature>
<keyword evidence="2 7" id="KW-0812">Transmembrane</keyword>
<organism evidence="10">
    <name type="scientific">Fundulus heteroclitus</name>
    <name type="common">Killifish</name>
    <name type="synonym">Mummichog</name>
    <dbReference type="NCBI Taxonomy" id="8078"/>
    <lineage>
        <taxon>Eukaryota</taxon>
        <taxon>Metazoa</taxon>
        <taxon>Chordata</taxon>
        <taxon>Craniata</taxon>
        <taxon>Vertebrata</taxon>
        <taxon>Euteleostomi</taxon>
        <taxon>Actinopterygii</taxon>
        <taxon>Neopterygii</taxon>
        <taxon>Teleostei</taxon>
        <taxon>Neoteleostei</taxon>
        <taxon>Acanthomorphata</taxon>
        <taxon>Ovalentaria</taxon>
        <taxon>Atherinomorphae</taxon>
        <taxon>Cyprinodontiformes</taxon>
        <taxon>Fundulidae</taxon>
        <taxon>Fundulus</taxon>
    </lineage>
</organism>
<dbReference type="Proteomes" id="UP000265000">
    <property type="component" value="Unplaced"/>
</dbReference>
<dbReference type="AlphaFoldDB" id="A0A146QMQ5"/>
<dbReference type="Ensembl" id="ENSFHET00000009992.1">
    <property type="protein sequence ID" value="ENSFHEP00000003766.1"/>
    <property type="gene ID" value="ENSFHEG00000004647.1"/>
</dbReference>
<keyword evidence="12" id="KW-1185">Reference proteome</keyword>
<dbReference type="GO" id="GO:0016020">
    <property type="term" value="C:membrane"/>
    <property type="evidence" value="ECO:0007669"/>
    <property type="project" value="UniProtKB-SubCell"/>
</dbReference>
<reference evidence="10" key="1">
    <citation type="submission" date="2015-01" db="EMBL/GenBank/DDBJ databases">
        <title>EvidentialGene: Evidence-directed Construction of Complete mRNA Transcriptomes without Genomes.</title>
        <authorList>
            <person name="Gilbert D.G."/>
        </authorList>
    </citation>
    <scope>NUCLEOTIDE SEQUENCE</scope>
</reference>
<dbReference type="Pfam" id="PF01284">
    <property type="entry name" value="MARVEL"/>
    <property type="match status" value="2"/>
</dbReference>
<keyword evidence="3" id="KW-0677">Repeat</keyword>
<feature type="transmembrane region" description="Helical" evidence="8">
    <location>
        <begin position="215"/>
        <end position="236"/>
    </location>
</feature>